<reference evidence="1" key="1">
    <citation type="submission" date="2022-07" db="EMBL/GenBank/DDBJ databases">
        <title>Phylogenomic reconstructions and comparative analyses of Kickxellomycotina fungi.</title>
        <authorList>
            <person name="Reynolds N.K."/>
            <person name="Stajich J.E."/>
            <person name="Barry K."/>
            <person name="Grigoriev I.V."/>
            <person name="Crous P."/>
            <person name="Smith M.E."/>
        </authorList>
    </citation>
    <scope>NUCLEOTIDE SEQUENCE</scope>
    <source>
        <strain evidence="1">IMI 214461</strain>
    </source>
</reference>
<keyword evidence="2" id="KW-1185">Reference proteome</keyword>
<gene>
    <name evidence="1" type="ORF">H4R26_003776</name>
</gene>
<evidence type="ECO:0000313" key="2">
    <source>
        <dbReference type="Proteomes" id="UP001150907"/>
    </source>
</evidence>
<dbReference type="AlphaFoldDB" id="A0A9W8EI72"/>
<dbReference type="OrthoDB" id="66510at2759"/>
<proteinExistence type="predicted"/>
<accession>A0A9W8EI72</accession>
<protein>
    <submittedName>
        <fullName evidence="1">Uncharacterized protein</fullName>
    </submittedName>
</protein>
<comment type="caution">
    <text evidence="1">The sequence shown here is derived from an EMBL/GenBank/DDBJ whole genome shotgun (WGS) entry which is preliminary data.</text>
</comment>
<name>A0A9W8EI72_9FUNG</name>
<dbReference type="EMBL" id="JANBQF010000334">
    <property type="protein sequence ID" value="KAJ2002104.1"/>
    <property type="molecule type" value="Genomic_DNA"/>
</dbReference>
<dbReference type="Proteomes" id="UP001150907">
    <property type="component" value="Unassembled WGS sequence"/>
</dbReference>
<sequence>MPPFDSSEEALSYVNLVISDVKRAKLILSGKFQQELLPLQTDTTEKFAPPLHDNQVIECKLGGNMVIVHVYFLKYRRGTRNTGLLDAFKKEAVAGHMFVHNGRLAEVRQELVFQAPLKSMDHDLNCLDQATCLLVDVVGQLHAFDSL</sequence>
<evidence type="ECO:0000313" key="1">
    <source>
        <dbReference type="EMBL" id="KAJ2002104.1"/>
    </source>
</evidence>
<organism evidence="1 2">
    <name type="scientific">Coemansia thaxteri</name>
    <dbReference type="NCBI Taxonomy" id="2663907"/>
    <lineage>
        <taxon>Eukaryota</taxon>
        <taxon>Fungi</taxon>
        <taxon>Fungi incertae sedis</taxon>
        <taxon>Zoopagomycota</taxon>
        <taxon>Kickxellomycotina</taxon>
        <taxon>Kickxellomycetes</taxon>
        <taxon>Kickxellales</taxon>
        <taxon>Kickxellaceae</taxon>
        <taxon>Coemansia</taxon>
    </lineage>
</organism>